<name>A0ABQ9JPF0_9CUCU</name>
<dbReference type="EMBL" id="JAPWTJ010000283">
    <property type="protein sequence ID" value="KAJ8980151.1"/>
    <property type="molecule type" value="Genomic_DNA"/>
</dbReference>
<reference evidence="1" key="1">
    <citation type="journal article" date="2023" name="Insect Mol. Biol.">
        <title>Genome sequencing provides insights into the evolution of gene families encoding plant cell wall-degrading enzymes in longhorned beetles.</title>
        <authorList>
            <person name="Shin N.R."/>
            <person name="Okamura Y."/>
            <person name="Kirsch R."/>
            <person name="Pauchet Y."/>
        </authorList>
    </citation>
    <scope>NUCLEOTIDE SEQUENCE</scope>
    <source>
        <strain evidence="1">MMC_N1</strain>
    </source>
</reference>
<evidence type="ECO:0000313" key="2">
    <source>
        <dbReference type="Proteomes" id="UP001162164"/>
    </source>
</evidence>
<sequence>MVKRRITDRRTTATTTASCKIIKTQFLTLQIPPLLQEIYPVKRQNYNIPNNVKQWQPVNLVIFNPGARFKVLRMPHSFRLPIIVHQFICPRGQPFLDLKRTDELWGQFLREIAGCIGEYKIPLPD</sequence>
<keyword evidence="2" id="KW-1185">Reference proteome</keyword>
<protein>
    <submittedName>
        <fullName evidence="1">Uncharacterized protein</fullName>
    </submittedName>
</protein>
<proteinExistence type="predicted"/>
<evidence type="ECO:0000313" key="1">
    <source>
        <dbReference type="EMBL" id="KAJ8980151.1"/>
    </source>
</evidence>
<comment type="caution">
    <text evidence="1">The sequence shown here is derived from an EMBL/GenBank/DDBJ whole genome shotgun (WGS) entry which is preliminary data.</text>
</comment>
<gene>
    <name evidence="1" type="ORF">NQ317_014646</name>
</gene>
<accession>A0ABQ9JPF0</accession>
<dbReference type="Proteomes" id="UP001162164">
    <property type="component" value="Unassembled WGS sequence"/>
</dbReference>
<organism evidence="1 2">
    <name type="scientific">Molorchus minor</name>
    <dbReference type="NCBI Taxonomy" id="1323400"/>
    <lineage>
        <taxon>Eukaryota</taxon>
        <taxon>Metazoa</taxon>
        <taxon>Ecdysozoa</taxon>
        <taxon>Arthropoda</taxon>
        <taxon>Hexapoda</taxon>
        <taxon>Insecta</taxon>
        <taxon>Pterygota</taxon>
        <taxon>Neoptera</taxon>
        <taxon>Endopterygota</taxon>
        <taxon>Coleoptera</taxon>
        <taxon>Polyphaga</taxon>
        <taxon>Cucujiformia</taxon>
        <taxon>Chrysomeloidea</taxon>
        <taxon>Cerambycidae</taxon>
        <taxon>Lamiinae</taxon>
        <taxon>Monochamini</taxon>
        <taxon>Molorchus</taxon>
    </lineage>
</organism>